<gene>
    <name evidence="2" type="ORF">H9786_00325</name>
</gene>
<comment type="caution">
    <text evidence="2">The sequence shown here is derived from an EMBL/GenBank/DDBJ whole genome shotgun (WGS) entry which is preliminary data.</text>
</comment>
<sequence length="319" mass="34678">MTVRSVVSRSSAAPAPEAPTPPDAAGTRPVDPAPRPYLHLDETISPVVLTDFDVEAYTRKDHGRLPVETELLHAQDPLPAAMVRALRAWQHLEATALTESRAMLATWTGNEARVTAFLATWLVERYWLASALRDLLPTDPADADDPPHRPAGVRGPAGVRARVRRIHVDRMQPLLAPLWSALAGEAITAGHMARMAIQEATLQAGLQALAPQLHGEARRVVEWAAERHEDPVRFFRAEAIARITRSRREALTARAVLTLTSPLDGGGVPDPDLAAALAVIGTDPDRRAAVHRARFEITRLLPGPDLPQRHLAALSRTGV</sequence>
<protein>
    <submittedName>
        <fullName evidence="2">Uncharacterized protein</fullName>
    </submittedName>
</protein>
<reference evidence="2" key="1">
    <citation type="journal article" date="2021" name="PeerJ">
        <title>Extensive microbial diversity within the chicken gut microbiome revealed by metagenomics and culture.</title>
        <authorList>
            <person name="Gilroy R."/>
            <person name="Ravi A."/>
            <person name="Getino M."/>
            <person name="Pursley I."/>
            <person name="Horton D.L."/>
            <person name="Alikhan N.F."/>
            <person name="Baker D."/>
            <person name="Gharbi K."/>
            <person name="Hall N."/>
            <person name="Watson M."/>
            <person name="Adriaenssens E.M."/>
            <person name="Foster-Nyarko E."/>
            <person name="Jarju S."/>
            <person name="Secka A."/>
            <person name="Antonio M."/>
            <person name="Oren A."/>
            <person name="Chaudhuri R.R."/>
            <person name="La Ragione R."/>
            <person name="Hildebrand F."/>
            <person name="Pallen M.J."/>
        </authorList>
    </citation>
    <scope>NUCLEOTIDE SEQUENCE</scope>
    <source>
        <strain evidence="2">ChiHjej13B12-24818</strain>
    </source>
</reference>
<reference evidence="2" key="2">
    <citation type="submission" date="2021-04" db="EMBL/GenBank/DDBJ databases">
        <authorList>
            <person name="Gilroy R."/>
        </authorList>
    </citation>
    <scope>NUCLEOTIDE SEQUENCE</scope>
    <source>
        <strain evidence="2">ChiHjej13B12-24818</strain>
    </source>
</reference>
<evidence type="ECO:0000256" key="1">
    <source>
        <dbReference type="SAM" id="MobiDB-lite"/>
    </source>
</evidence>
<evidence type="ECO:0000313" key="2">
    <source>
        <dbReference type="EMBL" id="HJB08968.1"/>
    </source>
</evidence>
<name>A0A9D2LAE4_9MICO</name>
<dbReference type="Proteomes" id="UP000823823">
    <property type="component" value="Unassembled WGS sequence"/>
</dbReference>
<feature type="compositionally biased region" description="Polar residues" evidence="1">
    <location>
        <begin position="1"/>
        <end position="11"/>
    </location>
</feature>
<feature type="region of interest" description="Disordered" evidence="1">
    <location>
        <begin position="1"/>
        <end position="36"/>
    </location>
</feature>
<accession>A0A9D2LAE4</accession>
<evidence type="ECO:0000313" key="3">
    <source>
        <dbReference type="Proteomes" id="UP000823823"/>
    </source>
</evidence>
<dbReference type="AlphaFoldDB" id="A0A9D2LAE4"/>
<dbReference type="EMBL" id="DWZH01000005">
    <property type="protein sequence ID" value="HJB08968.1"/>
    <property type="molecule type" value="Genomic_DNA"/>
</dbReference>
<proteinExistence type="predicted"/>
<organism evidence="2 3">
    <name type="scientific">Candidatus Brachybacterium merdavium</name>
    <dbReference type="NCBI Taxonomy" id="2838513"/>
    <lineage>
        <taxon>Bacteria</taxon>
        <taxon>Bacillati</taxon>
        <taxon>Actinomycetota</taxon>
        <taxon>Actinomycetes</taxon>
        <taxon>Micrococcales</taxon>
        <taxon>Dermabacteraceae</taxon>
        <taxon>Brachybacterium</taxon>
    </lineage>
</organism>